<accession>A0A183G203</accession>
<keyword evidence="2" id="KW-1185">Reference proteome</keyword>
<evidence type="ECO:0000313" key="1">
    <source>
        <dbReference type="EMBL" id="VDP02308.1"/>
    </source>
</evidence>
<evidence type="ECO:0000313" key="2">
    <source>
        <dbReference type="Proteomes" id="UP000050761"/>
    </source>
</evidence>
<dbReference type="Gene3D" id="2.130.10.10">
    <property type="entry name" value="YVTN repeat-like/Quinoprotein amine dehydrogenase"/>
    <property type="match status" value="1"/>
</dbReference>
<evidence type="ECO:0000313" key="3">
    <source>
        <dbReference type="WBParaSite" id="HPBE_0001527901-mRNA-1"/>
    </source>
</evidence>
<dbReference type="InterPro" id="IPR015943">
    <property type="entry name" value="WD40/YVTN_repeat-like_dom_sf"/>
</dbReference>
<reference evidence="3" key="2">
    <citation type="submission" date="2019-09" db="UniProtKB">
        <authorList>
            <consortium name="WormBaseParasite"/>
        </authorList>
    </citation>
    <scope>IDENTIFICATION</scope>
</reference>
<reference evidence="1 2" key="1">
    <citation type="submission" date="2018-11" db="EMBL/GenBank/DDBJ databases">
        <authorList>
            <consortium name="Pathogen Informatics"/>
        </authorList>
    </citation>
    <scope>NUCLEOTIDE SEQUENCE [LARGE SCALE GENOMIC DNA]</scope>
</reference>
<gene>
    <name evidence="1" type="ORF">HPBE_LOCUS15278</name>
</gene>
<sequence>MSCVLIGSSWSDLVVVAGTTDGEILVTVPSSGPLIRAKFEGHRGMIFGLDLDNNKLYSVADDRCLCVWDAGILRRLSKGTAPVE</sequence>
<dbReference type="EMBL" id="UZAH01028779">
    <property type="protein sequence ID" value="VDP02308.1"/>
    <property type="molecule type" value="Genomic_DNA"/>
</dbReference>
<protein>
    <submittedName>
        <fullName evidence="3">WD_REPEATS_REGION domain-containing protein</fullName>
    </submittedName>
</protein>
<dbReference type="AlphaFoldDB" id="A0A183G203"/>
<organism evidence="2 3">
    <name type="scientific">Heligmosomoides polygyrus</name>
    <name type="common">Parasitic roundworm</name>
    <dbReference type="NCBI Taxonomy" id="6339"/>
    <lineage>
        <taxon>Eukaryota</taxon>
        <taxon>Metazoa</taxon>
        <taxon>Ecdysozoa</taxon>
        <taxon>Nematoda</taxon>
        <taxon>Chromadorea</taxon>
        <taxon>Rhabditida</taxon>
        <taxon>Rhabditina</taxon>
        <taxon>Rhabditomorpha</taxon>
        <taxon>Strongyloidea</taxon>
        <taxon>Heligmosomidae</taxon>
        <taxon>Heligmosomoides</taxon>
    </lineage>
</organism>
<dbReference type="OrthoDB" id="5594999at2759"/>
<dbReference type="InterPro" id="IPR036322">
    <property type="entry name" value="WD40_repeat_dom_sf"/>
</dbReference>
<dbReference type="Proteomes" id="UP000050761">
    <property type="component" value="Unassembled WGS sequence"/>
</dbReference>
<name>A0A183G203_HELPZ</name>
<dbReference type="SUPFAM" id="SSF50978">
    <property type="entry name" value="WD40 repeat-like"/>
    <property type="match status" value="1"/>
</dbReference>
<accession>A0A3P8AYZ9</accession>
<dbReference type="WBParaSite" id="HPBE_0001527901-mRNA-1">
    <property type="protein sequence ID" value="HPBE_0001527901-mRNA-1"/>
    <property type="gene ID" value="HPBE_0001527901"/>
</dbReference>
<proteinExistence type="predicted"/>